<dbReference type="Proteomes" id="UP000663525">
    <property type="component" value="Chromosome"/>
</dbReference>
<dbReference type="SMART" id="SM00564">
    <property type="entry name" value="PQQ"/>
    <property type="match status" value="5"/>
</dbReference>
<dbReference type="PANTHER" id="PTHR34512">
    <property type="entry name" value="CELL SURFACE PROTEIN"/>
    <property type="match status" value="1"/>
</dbReference>
<dbReference type="InterPro" id="IPR011047">
    <property type="entry name" value="Quinoprotein_ADH-like_sf"/>
</dbReference>
<proteinExistence type="predicted"/>
<evidence type="ECO:0000259" key="1">
    <source>
        <dbReference type="Pfam" id="PF13360"/>
    </source>
</evidence>
<dbReference type="InterPro" id="IPR015943">
    <property type="entry name" value="WD40/YVTN_repeat-like_dom_sf"/>
</dbReference>
<dbReference type="AlphaFoldDB" id="A0A897MXT6"/>
<protein>
    <submittedName>
        <fullName evidence="2">WD40/PQQ-like beta propeller repeat containing protein</fullName>
    </submittedName>
</protein>
<dbReference type="PANTHER" id="PTHR34512:SF30">
    <property type="entry name" value="OUTER MEMBRANE PROTEIN ASSEMBLY FACTOR BAMB"/>
    <property type="match status" value="1"/>
</dbReference>
<dbReference type="EMBL" id="CP064787">
    <property type="protein sequence ID" value="QSG06930.1"/>
    <property type="molecule type" value="Genomic_DNA"/>
</dbReference>
<sequence>MIAGGRVAVVVSEMSSERILTVDLASGEEQWTELVTTDGHMGQVDDMGDLVASEGDLFYRTHTEDHGLAVAAMSLGTGKRLWVTPVDGGGYGRPAVTGRGNVWIHERDDETDESIVTALSADSGDECSSWRVDSPRPNEIYVHDESLYVSTAEGIVALDRDTGDEQWRTEESARLQAVTENRVFATNHPGFLIAYQTGSGDEEWTVESDHYMDGERIPDDPGFKRSESGNSVARPNYGELAIVGDLMLARERVHSSHSDRITAFEIETGDEVWQVVPEELSDDDTTVTYTGPVIAGQVAFACENRRDGESRLLRIDVSTGEILASVEMATIATGSPSVGRGAVVIPQEDGIICYADD</sequence>
<dbReference type="Pfam" id="PF13360">
    <property type="entry name" value="PQQ_2"/>
    <property type="match status" value="1"/>
</dbReference>
<dbReference type="InterPro" id="IPR002372">
    <property type="entry name" value="PQQ_rpt_dom"/>
</dbReference>
<organism evidence="2 3">
    <name type="scientific">Halapricum desulfuricans</name>
    <dbReference type="NCBI Taxonomy" id="2841257"/>
    <lineage>
        <taxon>Archaea</taxon>
        <taxon>Methanobacteriati</taxon>
        <taxon>Methanobacteriota</taxon>
        <taxon>Stenosarchaea group</taxon>
        <taxon>Halobacteria</taxon>
        <taxon>Halobacteriales</taxon>
        <taxon>Haloarculaceae</taxon>
        <taxon>Halapricum</taxon>
    </lineage>
</organism>
<evidence type="ECO:0000313" key="3">
    <source>
        <dbReference type="Proteomes" id="UP000663525"/>
    </source>
</evidence>
<evidence type="ECO:0000313" key="2">
    <source>
        <dbReference type="EMBL" id="QSG06930.1"/>
    </source>
</evidence>
<dbReference type="SUPFAM" id="SSF50998">
    <property type="entry name" value="Quinoprotein alcohol dehydrogenase-like"/>
    <property type="match status" value="1"/>
</dbReference>
<accession>A0A897MXT6</accession>
<feature type="domain" description="Pyrrolo-quinoline quinone repeat" evidence="1">
    <location>
        <begin position="113"/>
        <end position="349"/>
    </location>
</feature>
<gene>
    <name evidence="2" type="ORF">HSR121_2610</name>
</gene>
<name>A0A897MXT6_9EURY</name>
<reference evidence="2" key="1">
    <citation type="submission" date="2020-11" db="EMBL/GenBank/DDBJ databases">
        <title>Carbohydrate-dependent, anaerobic sulfur respiration: A novel catabolism in halophilic archaea.</title>
        <authorList>
            <person name="Sorokin D.Y."/>
            <person name="Messina E."/>
            <person name="Smedile F."/>
            <person name="La Cono V."/>
            <person name="Hallsworth J.E."/>
            <person name="Yakimov M.M."/>
        </authorList>
    </citation>
    <scope>NUCLEOTIDE SEQUENCE</scope>
    <source>
        <strain evidence="2">HSR12-1</strain>
    </source>
</reference>
<dbReference type="InterPro" id="IPR018391">
    <property type="entry name" value="PQQ_b-propeller_rpt"/>
</dbReference>
<dbReference type="Gene3D" id="2.130.10.10">
    <property type="entry name" value="YVTN repeat-like/Quinoprotein amine dehydrogenase"/>
    <property type="match status" value="1"/>
</dbReference>